<reference evidence="3" key="2">
    <citation type="submission" date="2015-01" db="EMBL/GenBank/DDBJ databases">
        <title>Evolutionary Origins and Diversification of the Mycorrhizal Mutualists.</title>
        <authorList>
            <consortium name="DOE Joint Genome Institute"/>
            <consortium name="Mycorrhizal Genomics Consortium"/>
            <person name="Kohler A."/>
            <person name="Kuo A."/>
            <person name="Nagy L.G."/>
            <person name="Floudas D."/>
            <person name="Copeland A."/>
            <person name="Barry K.W."/>
            <person name="Cichocki N."/>
            <person name="Veneault-Fourrey C."/>
            <person name="LaButti K."/>
            <person name="Lindquist E.A."/>
            <person name="Lipzen A."/>
            <person name="Lundell T."/>
            <person name="Morin E."/>
            <person name="Murat C."/>
            <person name="Riley R."/>
            <person name="Ohm R."/>
            <person name="Sun H."/>
            <person name="Tunlid A."/>
            <person name="Henrissat B."/>
            <person name="Grigoriev I.V."/>
            <person name="Hibbett D.S."/>
            <person name="Martin F."/>
        </authorList>
    </citation>
    <scope>NUCLEOTIDE SEQUENCE [LARGE SCALE GENOMIC DNA]</scope>
    <source>
        <strain evidence="3">F 1598</strain>
    </source>
</reference>
<dbReference type="Pfam" id="PF21671">
    <property type="entry name" value="CPL1-like"/>
    <property type="match status" value="1"/>
</dbReference>
<dbReference type="EMBL" id="KN832977">
    <property type="protein sequence ID" value="KIM88116.1"/>
    <property type="molecule type" value="Genomic_DNA"/>
</dbReference>
<evidence type="ECO:0000259" key="1">
    <source>
        <dbReference type="Pfam" id="PF21671"/>
    </source>
</evidence>
<sequence>CVCSSPYHNCNGQCSRSCPSDVARKRNGDLQMTLDSRYRCPFGQVACGGYSGPNSYECIDIDTTLDSCGGCVFPIQGRDAGGIDCSAIPQAENVRCVHGGCEVTSCKAGWRVTTNGQSCTPF</sequence>
<name>A0A0C3GBV6_PILCF</name>
<dbReference type="STRING" id="765440.A0A0C3GBV6"/>
<protein>
    <recommendedName>
        <fullName evidence="1">Protein CPL1-like domain-containing protein</fullName>
    </recommendedName>
</protein>
<dbReference type="PANTHER" id="PTHR35192:SF2">
    <property type="entry name" value="APPLE DOMAIN-CONTAINING PROTEIN"/>
    <property type="match status" value="1"/>
</dbReference>
<dbReference type="PANTHER" id="PTHR35192">
    <property type="entry name" value="PROTEIN, PUTATIVE-RELATED"/>
    <property type="match status" value="1"/>
</dbReference>
<dbReference type="InterPro" id="IPR048661">
    <property type="entry name" value="CPL1-like"/>
</dbReference>
<feature type="non-terminal residue" evidence="2">
    <location>
        <position position="1"/>
    </location>
</feature>
<reference evidence="2 3" key="1">
    <citation type="submission" date="2014-04" db="EMBL/GenBank/DDBJ databases">
        <authorList>
            <consortium name="DOE Joint Genome Institute"/>
            <person name="Kuo A."/>
            <person name="Tarkka M."/>
            <person name="Buscot F."/>
            <person name="Kohler A."/>
            <person name="Nagy L.G."/>
            <person name="Floudas D."/>
            <person name="Copeland A."/>
            <person name="Barry K.W."/>
            <person name="Cichocki N."/>
            <person name="Veneault-Fourrey C."/>
            <person name="LaButti K."/>
            <person name="Lindquist E.A."/>
            <person name="Lipzen A."/>
            <person name="Lundell T."/>
            <person name="Morin E."/>
            <person name="Murat C."/>
            <person name="Sun H."/>
            <person name="Tunlid A."/>
            <person name="Henrissat B."/>
            <person name="Grigoriev I.V."/>
            <person name="Hibbett D.S."/>
            <person name="Martin F."/>
            <person name="Nordberg H.P."/>
            <person name="Cantor M.N."/>
            <person name="Hua S.X."/>
        </authorList>
    </citation>
    <scope>NUCLEOTIDE SEQUENCE [LARGE SCALE GENOMIC DNA]</scope>
    <source>
        <strain evidence="2 3">F 1598</strain>
    </source>
</reference>
<dbReference type="InParanoid" id="A0A0C3GBV6"/>
<dbReference type="HOGENOM" id="CLU_063728_1_0_1"/>
<dbReference type="Proteomes" id="UP000054166">
    <property type="component" value="Unassembled WGS sequence"/>
</dbReference>
<feature type="domain" description="Protein CPL1-like" evidence="1">
    <location>
        <begin position="56"/>
        <end position="119"/>
    </location>
</feature>
<keyword evidence="3" id="KW-1185">Reference proteome</keyword>
<proteinExistence type="predicted"/>
<evidence type="ECO:0000313" key="2">
    <source>
        <dbReference type="EMBL" id="KIM88116.1"/>
    </source>
</evidence>
<dbReference type="AlphaFoldDB" id="A0A0C3GBV6"/>
<gene>
    <name evidence="2" type="ORF">PILCRDRAFT_62534</name>
</gene>
<evidence type="ECO:0000313" key="3">
    <source>
        <dbReference type="Proteomes" id="UP000054166"/>
    </source>
</evidence>
<organism evidence="2 3">
    <name type="scientific">Piloderma croceum (strain F 1598)</name>
    <dbReference type="NCBI Taxonomy" id="765440"/>
    <lineage>
        <taxon>Eukaryota</taxon>
        <taxon>Fungi</taxon>
        <taxon>Dikarya</taxon>
        <taxon>Basidiomycota</taxon>
        <taxon>Agaricomycotina</taxon>
        <taxon>Agaricomycetes</taxon>
        <taxon>Agaricomycetidae</taxon>
        <taxon>Atheliales</taxon>
        <taxon>Atheliaceae</taxon>
        <taxon>Piloderma</taxon>
    </lineage>
</organism>
<dbReference type="OrthoDB" id="439917at2759"/>
<accession>A0A0C3GBV6</accession>
<dbReference type="InterPro" id="IPR038955">
    <property type="entry name" value="PriA/CPL1_fungi"/>
</dbReference>